<sequence>MPSSTMDTMYKDEQIVMTTKNKTEKSTTIAMERRRVDSVDANKVHIAGGNHTGIIINKQITNGADVDHSAPQLSLEFKVFLINATTQKHMLESRQLRFWFKDEFPISDRAKYAQEFFKELVSPTEFPRDYVGFIMKIMKLMQVRYVYLRKVEIELRQLEETDRPPERPMSADDAAHAGRVEATEEKLLEMIESSYPNPLTLQDISRQIAQYFI</sequence>
<dbReference type="PANTHER" id="PTHR47705:SF1">
    <property type="entry name" value="PNP_UDP_1 DOMAIN-CONTAINING PROTEIN"/>
    <property type="match status" value="1"/>
</dbReference>
<dbReference type="EMBL" id="LNIX01000006">
    <property type="protein sequence ID" value="OXA52676.1"/>
    <property type="molecule type" value="Genomic_DNA"/>
</dbReference>
<dbReference type="STRING" id="158441.A0A226E7Q6"/>
<comment type="caution">
    <text evidence="1">The sequence shown here is derived from an EMBL/GenBank/DDBJ whole genome shotgun (WGS) entry which is preliminary data.</text>
</comment>
<proteinExistence type="predicted"/>
<reference evidence="1 2" key="1">
    <citation type="submission" date="2015-12" db="EMBL/GenBank/DDBJ databases">
        <title>The genome of Folsomia candida.</title>
        <authorList>
            <person name="Faddeeva A."/>
            <person name="Derks M.F."/>
            <person name="Anvar Y."/>
            <person name="Smit S."/>
            <person name="Van Straalen N."/>
            <person name="Roelofs D."/>
        </authorList>
    </citation>
    <scope>NUCLEOTIDE SEQUENCE [LARGE SCALE GENOMIC DNA]</scope>
    <source>
        <strain evidence="1 2">VU population</strain>
        <tissue evidence="1">Whole body</tissue>
    </source>
</reference>
<dbReference type="AlphaFoldDB" id="A0A226E7Q6"/>
<evidence type="ECO:0000313" key="2">
    <source>
        <dbReference type="Proteomes" id="UP000198287"/>
    </source>
</evidence>
<evidence type="ECO:0000313" key="1">
    <source>
        <dbReference type="EMBL" id="OXA52676.1"/>
    </source>
</evidence>
<protein>
    <submittedName>
        <fullName evidence="1">Uncharacterized protein</fullName>
    </submittedName>
</protein>
<gene>
    <name evidence="1" type="ORF">Fcan01_12134</name>
</gene>
<organism evidence="1 2">
    <name type="scientific">Folsomia candida</name>
    <name type="common">Springtail</name>
    <dbReference type="NCBI Taxonomy" id="158441"/>
    <lineage>
        <taxon>Eukaryota</taxon>
        <taxon>Metazoa</taxon>
        <taxon>Ecdysozoa</taxon>
        <taxon>Arthropoda</taxon>
        <taxon>Hexapoda</taxon>
        <taxon>Collembola</taxon>
        <taxon>Entomobryomorpha</taxon>
        <taxon>Isotomoidea</taxon>
        <taxon>Isotomidae</taxon>
        <taxon>Proisotominae</taxon>
        <taxon>Folsomia</taxon>
    </lineage>
</organism>
<dbReference type="Proteomes" id="UP000198287">
    <property type="component" value="Unassembled WGS sequence"/>
</dbReference>
<dbReference type="OMA" id="DMINDEQ"/>
<dbReference type="OrthoDB" id="1577640at2759"/>
<name>A0A226E7Q6_FOLCA</name>
<accession>A0A226E7Q6</accession>
<keyword evidence="2" id="KW-1185">Reference proteome</keyword>
<dbReference type="PANTHER" id="PTHR47705">
    <property type="entry name" value="AGAP000321-PA"/>
    <property type="match status" value="1"/>
</dbReference>